<evidence type="ECO:0000313" key="2">
    <source>
        <dbReference type="EMBL" id="MDQ0323600.1"/>
    </source>
</evidence>
<dbReference type="InterPro" id="IPR016516">
    <property type="entry name" value="UCP07580"/>
</dbReference>
<dbReference type="EMBL" id="JAUSVF010000003">
    <property type="protein sequence ID" value="MDQ0323600.1"/>
    <property type="molecule type" value="Genomic_DNA"/>
</dbReference>
<keyword evidence="2" id="KW-0378">Hydrolase</keyword>
<dbReference type="RefSeq" id="WP_307236208.1">
    <property type="nucleotide sequence ID" value="NZ_JAUSVF010000003.1"/>
</dbReference>
<gene>
    <name evidence="2" type="ORF">QO002_005806</name>
</gene>
<dbReference type="PANTHER" id="PTHR39456:SF1">
    <property type="entry name" value="METAL-DEPENDENT HYDROLASE"/>
    <property type="match status" value="1"/>
</dbReference>
<accession>A0ABU0C1R6</accession>
<sequence>MEQAFGPIEAAKWEGASAGSDDEDIIPRDIRFGIVENPIRNWFAGDFQKTVLLDGLSIFLPEGERYFIRSLKHYAPKLADKELAAEINGYAVQEAFHTREHMDYNRALTKLGYDVEAMERPVRVGLARDTSPILRLVVTCAIEHLTATLSAVTLRHPELLADAAPSYRRLWMWHALEELEHKAVALDVLKQATPKLSGWKRYFIRVMAMNATLFPFVFITLRNIKIFARTDGIKTGPRFWLRLARLVLISPGYWRRCMPLVLKYYLPWFNPVNKDDAELTRKGRAWLYNEFKNIEAATALRTAGNPPR</sequence>
<dbReference type="PIRSF" id="PIRSF007580">
    <property type="entry name" value="UCP07580"/>
    <property type="match status" value="1"/>
</dbReference>
<dbReference type="PANTHER" id="PTHR39456">
    <property type="entry name" value="METAL-DEPENDENT HYDROLASE"/>
    <property type="match status" value="1"/>
</dbReference>
<feature type="transmembrane region" description="Helical" evidence="1">
    <location>
        <begin position="202"/>
        <end position="221"/>
    </location>
</feature>
<evidence type="ECO:0000256" key="1">
    <source>
        <dbReference type="SAM" id="Phobius"/>
    </source>
</evidence>
<protein>
    <submittedName>
        <fullName evidence="2">Metal-dependent hydrolase</fullName>
    </submittedName>
</protein>
<dbReference type="Pfam" id="PF10118">
    <property type="entry name" value="Metal_hydrol"/>
    <property type="match status" value="1"/>
</dbReference>
<dbReference type="GO" id="GO:0016787">
    <property type="term" value="F:hydrolase activity"/>
    <property type="evidence" value="ECO:0007669"/>
    <property type="project" value="UniProtKB-KW"/>
</dbReference>
<keyword evidence="1" id="KW-0472">Membrane</keyword>
<keyword evidence="1" id="KW-0812">Transmembrane</keyword>
<evidence type="ECO:0000313" key="3">
    <source>
        <dbReference type="Proteomes" id="UP001230207"/>
    </source>
</evidence>
<keyword evidence="3" id="KW-1185">Reference proteome</keyword>
<dbReference type="Proteomes" id="UP001230207">
    <property type="component" value="Unassembled WGS sequence"/>
</dbReference>
<comment type="caution">
    <text evidence="2">The sequence shown here is derived from an EMBL/GenBank/DDBJ whole genome shotgun (WGS) entry which is preliminary data.</text>
</comment>
<reference evidence="2 3" key="1">
    <citation type="submission" date="2023-07" db="EMBL/GenBank/DDBJ databases">
        <title>Genomic Encyclopedia of Type Strains, Phase IV (KMG-IV): sequencing the most valuable type-strain genomes for metagenomic binning, comparative biology and taxonomic classification.</title>
        <authorList>
            <person name="Goeker M."/>
        </authorList>
    </citation>
    <scope>NUCLEOTIDE SEQUENCE [LARGE SCALE GENOMIC DNA]</scope>
    <source>
        <strain evidence="2 3">DSM 1112</strain>
    </source>
</reference>
<name>A0ABU0C1R6_9HYPH</name>
<proteinExistence type="predicted"/>
<organism evidence="2 3">
    <name type="scientific">Pararhizobium capsulatum DSM 1112</name>
    <dbReference type="NCBI Taxonomy" id="1121113"/>
    <lineage>
        <taxon>Bacteria</taxon>
        <taxon>Pseudomonadati</taxon>
        <taxon>Pseudomonadota</taxon>
        <taxon>Alphaproteobacteria</taxon>
        <taxon>Hyphomicrobiales</taxon>
        <taxon>Rhizobiaceae</taxon>
        <taxon>Rhizobium/Agrobacterium group</taxon>
        <taxon>Pararhizobium</taxon>
    </lineage>
</organism>
<keyword evidence="1" id="KW-1133">Transmembrane helix</keyword>